<dbReference type="SUPFAM" id="SSF53686">
    <property type="entry name" value="Tryptophan synthase beta subunit-like PLP-dependent enzymes"/>
    <property type="match status" value="1"/>
</dbReference>
<evidence type="ECO:0000256" key="8">
    <source>
        <dbReference type="ARBA" id="ARBA00022898"/>
    </source>
</evidence>
<dbReference type="EC" id="4.3.1.17" evidence="5"/>
<evidence type="ECO:0000313" key="13">
    <source>
        <dbReference type="Proteomes" id="UP000799766"/>
    </source>
</evidence>
<feature type="domain" description="Tryptophan synthase beta chain-like PALP" evidence="11">
    <location>
        <begin position="13"/>
        <end position="325"/>
    </location>
</feature>
<proteinExistence type="inferred from homology"/>
<dbReference type="PROSITE" id="PS00165">
    <property type="entry name" value="DEHYDRATASE_SER_THR"/>
    <property type="match status" value="1"/>
</dbReference>
<organism evidence="12 13">
    <name type="scientific">Lineolata rhizophorae</name>
    <dbReference type="NCBI Taxonomy" id="578093"/>
    <lineage>
        <taxon>Eukaryota</taxon>
        <taxon>Fungi</taxon>
        <taxon>Dikarya</taxon>
        <taxon>Ascomycota</taxon>
        <taxon>Pezizomycotina</taxon>
        <taxon>Dothideomycetes</taxon>
        <taxon>Dothideomycetes incertae sedis</taxon>
        <taxon>Lineolatales</taxon>
        <taxon>Lineolataceae</taxon>
        <taxon>Lineolata</taxon>
    </lineage>
</organism>
<evidence type="ECO:0000259" key="11">
    <source>
        <dbReference type="Pfam" id="PF00291"/>
    </source>
</evidence>
<dbReference type="PANTHER" id="PTHR48078">
    <property type="entry name" value="THREONINE DEHYDRATASE, MITOCHONDRIAL-RELATED"/>
    <property type="match status" value="1"/>
</dbReference>
<comment type="similarity">
    <text evidence="4">Belongs to the serine/threonine dehydratase family.</text>
</comment>
<dbReference type="InterPro" id="IPR000634">
    <property type="entry name" value="Ser/Thr_deHydtase_PyrdxlP-BS"/>
</dbReference>
<evidence type="ECO:0000256" key="2">
    <source>
        <dbReference type="ARBA" id="ARBA00004496"/>
    </source>
</evidence>
<evidence type="ECO:0000256" key="1">
    <source>
        <dbReference type="ARBA" id="ARBA00001933"/>
    </source>
</evidence>
<comment type="catalytic activity">
    <reaction evidence="10">
        <text>L-serine = pyruvate + NH4(+)</text>
        <dbReference type="Rhea" id="RHEA:19169"/>
        <dbReference type="ChEBI" id="CHEBI:15361"/>
        <dbReference type="ChEBI" id="CHEBI:28938"/>
        <dbReference type="ChEBI" id="CHEBI:33384"/>
        <dbReference type="EC" id="4.3.1.17"/>
    </reaction>
</comment>
<dbReference type="PANTHER" id="PTHR48078:SF2">
    <property type="entry name" value="CATABOLIC L-SERINE_THREONINE DEHYDRATASE"/>
    <property type="match status" value="1"/>
</dbReference>
<dbReference type="GO" id="GO:0004794">
    <property type="term" value="F:threonine deaminase activity"/>
    <property type="evidence" value="ECO:0007669"/>
    <property type="project" value="TreeGrafter"/>
</dbReference>
<keyword evidence="13" id="KW-1185">Reference proteome</keyword>
<evidence type="ECO:0000256" key="5">
    <source>
        <dbReference type="ARBA" id="ARBA00012093"/>
    </source>
</evidence>
<dbReference type="Gene3D" id="3.40.50.1100">
    <property type="match status" value="2"/>
</dbReference>
<dbReference type="GO" id="GO:0030170">
    <property type="term" value="F:pyridoxal phosphate binding"/>
    <property type="evidence" value="ECO:0007669"/>
    <property type="project" value="InterPro"/>
</dbReference>
<reference evidence="12" key="1">
    <citation type="journal article" date="2020" name="Stud. Mycol.">
        <title>101 Dothideomycetes genomes: a test case for predicting lifestyles and emergence of pathogens.</title>
        <authorList>
            <person name="Haridas S."/>
            <person name="Albert R."/>
            <person name="Binder M."/>
            <person name="Bloem J."/>
            <person name="Labutti K."/>
            <person name="Salamov A."/>
            <person name="Andreopoulos B."/>
            <person name="Baker S."/>
            <person name="Barry K."/>
            <person name="Bills G."/>
            <person name="Bluhm B."/>
            <person name="Cannon C."/>
            <person name="Castanera R."/>
            <person name="Culley D."/>
            <person name="Daum C."/>
            <person name="Ezra D."/>
            <person name="Gonzalez J."/>
            <person name="Henrissat B."/>
            <person name="Kuo A."/>
            <person name="Liang C."/>
            <person name="Lipzen A."/>
            <person name="Lutzoni F."/>
            <person name="Magnuson J."/>
            <person name="Mondo S."/>
            <person name="Nolan M."/>
            <person name="Ohm R."/>
            <person name="Pangilinan J."/>
            <person name="Park H.-J."/>
            <person name="Ramirez L."/>
            <person name="Alfaro M."/>
            <person name="Sun H."/>
            <person name="Tritt A."/>
            <person name="Yoshinaga Y."/>
            <person name="Zwiers L.-H."/>
            <person name="Turgeon B."/>
            <person name="Goodwin S."/>
            <person name="Spatafora J."/>
            <person name="Crous P."/>
            <person name="Grigoriev I."/>
        </authorList>
    </citation>
    <scope>NUCLEOTIDE SEQUENCE</scope>
    <source>
        <strain evidence="12">ATCC 16933</strain>
    </source>
</reference>
<dbReference type="AlphaFoldDB" id="A0A6A6NU91"/>
<keyword evidence="6" id="KW-0312">Gluconeogenesis</keyword>
<evidence type="ECO:0000256" key="3">
    <source>
        <dbReference type="ARBA" id="ARBA00004742"/>
    </source>
</evidence>
<dbReference type="Proteomes" id="UP000799766">
    <property type="component" value="Unassembled WGS sequence"/>
</dbReference>
<dbReference type="OrthoDB" id="7773036at2759"/>
<comment type="cofactor">
    <cofactor evidence="1">
        <name>pyridoxal 5'-phosphate</name>
        <dbReference type="ChEBI" id="CHEBI:597326"/>
    </cofactor>
</comment>
<keyword evidence="7" id="KW-0963">Cytoplasm</keyword>
<evidence type="ECO:0000256" key="9">
    <source>
        <dbReference type="ARBA" id="ARBA00023239"/>
    </source>
</evidence>
<sequence>MEDTAQTRKPWVETPLKESYALSRATGCRVFLKLENLQPSGSFKDRGIGNYLLTHLSRPSEESPAHPTHFYSSSGGNAGLACTHAARALSRPCTIVVPQSTPALMTAKMRAAGASDVVQVGATWADADAHLRAEVLAKDPGGVYVPPFDHPAIWDGHASVVREIAAQMPAGERPDAVLCSVGGGGLLCGVVQGIMALGWRDVPVLAVETKGADSLATSLRKGENVRLSGITSKATTLGAARVADRTFELASGRDGDKATCVGVKSVVLTDEQAARACVKLSDDERMMVELSCGVTLAVCYEGLLESVLGPGKLTKDSKVVVIACGGSNTTAEMLADWRKQYCS</sequence>
<dbReference type="GO" id="GO:0006567">
    <property type="term" value="P:L-threonine catabolic process"/>
    <property type="evidence" value="ECO:0007669"/>
    <property type="project" value="TreeGrafter"/>
</dbReference>
<name>A0A6A6NU91_9PEZI</name>
<dbReference type="GO" id="GO:0003941">
    <property type="term" value="F:L-serine ammonia-lyase activity"/>
    <property type="evidence" value="ECO:0007669"/>
    <property type="project" value="UniProtKB-EC"/>
</dbReference>
<accession>A0A6A6NU91</accession>
<dbReference type="InterPro" id="IPR036052">
    <property type="entry name" value="TrpB-like_PALP_sf"/>
</dbReference>
<protein>
    <recommendedName>
        <fullName evidence="5">L-serine ammonia-lyase</fullName>
        <ecNumber evidence="5">4.3.1.17</ecNumber>
    </recommendedName>
</protein>
<evidence type="ECO:0000256" key="7">
    <source>
        <dbReference type="ARBA" id="ARBA00022490"/>
    </source>
</evidence>
<dbReference type="FunFam" id="3.40.50.1100:FF:000040">
    <property type="entry name" value="L-serine dehydratase, putative"/>
    <property type="match status" value="1"/>
</dbReference>
<dbReference type="InterPro" id="IPR050147">
    <property type="entry name" value="Ser/Thr_Dehydratase"/>
</dbReference>
<dbReference type="GO" id="GO:0009097">
    <property type="term" value="P:isoleucine biosynthetic process"/>
    <property type="evidence" value="ECO:0007669"/>
    <property type="project" value="TreeGrafter"/>
</dbReference>
<dbReference type="GO" id="GO:0006094">
    <property type="term" value="P:gluconeogenesis"/>
    <property type="evidence" value="ECO:0007669"/>
    <property type="project" value="UniProtKB-KW"/>
</dbReference>
<evidence type="ECO:0000256" key="6">
    <source>
        <dbReference type="ARBA" id="ARBA00022432"/>
    </source>
</evidence>
<evidence type="ECO:0000256" key="10">
    <source>
        <dbReference type="ARBA" id="ARBA00049406"/>
    </source>
</evidence>
<keyword evidence="8" id="KW-0663">Pyridoxal phosphate</keyword>
<evidence type="ECO:0000313" key="12">
    <source>
        <dbReference type="EMBL" id="KAF2454833.1"/>
    </source>
</evidence>
<keyword evidence="9" id="KW-0456">Lyase</keyword>
<dbReference type="InterPro" id="IPR001926">
    <property type="entry name" value="TrpB-like_PALP"/>
</dbReference>
<dbReference type="Pfam" id="PF00291">
    <property type="entry name" value="PALP"/>
    <property type="match status" value="1"/>
</dbReference>
<dbReference type="EMBL" id="MU001689">
    <property type="protein sequence ID" value="KAF2454833.1"/>
    <property type="molecule type" value="Genomic_DNA"/>
</dbReference>
<dbReference type="GO" id="GO:0005737">
    <property type="term" value="C:cytoplasm"/>
    <property type="evidence" value="ECO:0007669"/>
    <property type="project" value="UniProtKB-SubCell"/>
</dbReference>
<gene>
    <name evidence="12" type="ORF">BDY21DRAFT_290703</name>
</gene>
<dbReference type="GO" id="GO:0006565">
    <property type="term" value="P:L-serine catabolic process"/>
    <property type="evidence" value="ECO:0007669"/>
    <property type="project" value="TreeGrafter"/>
</dbReference>
<comment type="subcellular location">
    <subcellularLocation>
        <location evidence="2">Cytoplasm</location>
    </subcellularLocation>
</comment>
<evidence type="ECO:0000256" key="4">
    <source>
        <dbReference type="ARBA" id="ARBA00010869"/>
    </source>
</evidence>
<comment type="pathway">
    <text evidence="3">Carbohydrate biosynthesis; gluconeogenesis.</text>
</comment>